<protein>
    <submittedName>
        <fullName evidence="6">Flavin reductase family protein</fullName>
    </submittedName>
</protein>
<dbReference type="GO" id="GO:0016646">
    <property type="term" value="F:oxidoreductase activity, acting on the CH-NH group of donors, NAD or NADP as acceptor"/>
    <property type="evidence" value="ECO:0007669"/>
    <property type="project" value="UniProtKB-ARBA"/>
</dbReference>
<dbReference type="OrthoDB" id="9794638at2"/>
<dbReference type="Proteomes" id="UP000273977">
    <property type="component" value="Unassembled WGS sequence"/>
</dbReference>
<dbReference type="SMART" id="SM00903">
    <property type="entry name" value="Flavin_Reduct"/>
    <property type="match status" value="1"/>
</dbReference>
<dbReference type="AlphaFoldDB" id="A0A3N4H117"/>
<dbReference type="RefSeq" id="WP_123780589.1">
    <property type="nucleotide sequence ID" value="NZ_RKMG01000022.1"/>
</dbReference>
<evidence type="ECO:0000256" key="4">
    <source>
        <dbReference type="ARBA" id="ARBA00038054"/>
    </source>
</evidence>
<dbReference type="PANTHER" id="PTHR33798">
    <property type="entry name" value="FLAVOPROTEIN OXYGENASE"/>
    <property type="match status" value="1"/>
</dbReference>
<reference evidence="6 7" key="1">
    <citation type="submission" date="2018-11" db="EMBL/GenBank/DDBJ databases">
        <title>Aerococcus sp. SJQ22, whole genome shotgun sequence.</title>
        <authorList>
            <person name="Sun L."/>
            <person name="Gao X."/>
            <person name="Chen W."/>
            <person name="Huang K."/>
        </authorList>
    </citation>
    <scope>NUCLEOTIDE SEQUENCE [LARGE SCALE GENOMIC DNA]</scope>
    <source>
        <strain evidence="6 7">SJQ22</strain>
    </source>
</reference>
<organism evidence="6 7">
    <name type="scientific">Aerococcus agrisoli</name>
    <dbReference type="NCBI Taxonomy" id="2487350"/>
    <lineage>
        <taxon>Bacteria</taxon>
        <taxon>Bacillati</taxon>
        <taxon>Bacillota</taxon>
        <taxon>Bacilli</taxon>
        <taxon>Lactobacillales</taxon>
        <taxon>Aerococcaceae</taxon>
        <taxon>Aerococcus</taxon>
    </lineage>
</organism>
<dbReference type="Gene3D" id="2.30.110.10">
    <property type="entry name" value="Electron Transport, Fmn-binding Protein, Chain A"/>
    <property type="match status" value="1"/>
</dbReference>
<dbReference type="Pfam" id="PF01613">
    <property type="entry name" value="Flavin_Reduct"/>
    <property type="match status" value="1"/>
</dbReference>
<dbReference type="PANTHER" id="PTHR33798:SF5">
    <property type="entry name" value="FLAVIN REDUCTASE LIKE DOMAIN-CONTAINING PROTEIN"/>
    <property type="match status" value="1"/>
</dbReference>
<evidence type="ECO:0000313" key="6">
    <source>
        <dbReference type="EMBL" id="RPA58904.1"/>
    </source>
</evidence>
<proteinExistence type="inferred from homology"/>
<evidence type="ECO:0000313" key="7">
    <source>
        <dbReference type="Proteomes" id="UP000273977"/>
    </source>
</evidence>
<evidence type="ECO:0000256" key="3">
    <source>
        <dbReference type="ARBA" id="ARBA00022643"/>
    </source>
</evidence>
<keyword evidence="7" id="KW-1185">Reference proteome</keyword>
<keyword evidence="2" id="KW-0285">Flavoprotein</keyword>
<sequence>MYHLVAQDIDEKLRYKLLSGSVVPRPVGWITTQNTENDIINLAPFSFTSGAGQKMPLLSIAILRKEDYSIKDSARNLLDVPEAVMNVVSKSQIKEMNATAALVGPDVSEIELAGIETIDSHTVSVPGVKDSLIRLEMKVYQYIPIKDHENRIITDMFIFEVTDYHLDESIYDEDKGYIKYENLEPVARLAGNLFTDIGVPYVLKRPL</sequence>
<evidence type="ECO:0000256" key="2">
    <source>
        <dbReference type="ARBA" id="ARBA00022630"/>
    </source>
</evidence>
<dbReference type="InterPro" id="IPR002563">
    <property type="entry name" value="Flavin_Rdtase-like_dom"/>
</dbReference>
<evidence type="ECO:0000256" key="1">
    <source>
        <dbReference type="ARBA" id="ARBA00001917"/>
    </source>
</evidence>
<feature type="domain" description="Flavin reductase like" evidence="5">
    <location>
        <begin position="20"/>
        <end position="179"/>
    </location>
</feature>
<dbReference type="SUPFAM" id="SSF50475">
    <property type="entry name" value="FMN-binding split barrel"/>
    <property type="match status" value="1"/>
</dbReference>
<dbReference type="GO" id="GO:0010181">
    <property type="term" value="F:FMN binding"/>
    <property type="evidence" value="ECO:0007669"/>
    <property type="project" value="InterPro"/>
</dbReference>
<comment type="similarity">
    <text evidence="4">Belongs to the flavoredoxin family.</text>
</comment>
<accession>A0A3N4H117</accession>
<comment type="caution">
    <text evidence="6">The sequence shown here is derived from an EMBL/GenBank/DDBJ whole genome shotgun (WGS) entry which is preliminary data.</text>
</comment>
<gene>
    <name evidence="6" type="ORF">EF384_06950</name>
</gene>
<dbReference type="InterPro" id="IPR012349">
    <property type="entry name" value="Split_barrel_FMN-bd"/>
</dbReference>
<name>A0A3N4H117_9LACT</name>
<evidence type="ECO:0000259" key="5">
    <source>
        <dbReference type="SMART" id="SM00903"/>
    </source>
</evidence>
<keyword evidence="3" id="KW-0288">FMN</keyword>
<comment type="cofactor">
    <cofactor evidence="1">
        <name>FMN</name>
        <dbReference type="ChEBI" id="CHEBI:58210"/>
    </cofactor>
</comment>
<dbReference type="EMBL" id="RKMG01000022">
    <property type="protein sequence ID" value="RPA58904.1"/>
    <property type="molecule type" value="Genomic_DNA"/>
</dbReference>